<dbReference type="AlphaFoldDB" id="A0A016U5R9"/>
<dbReference type="PROSITE" id="PS50156">
    <property type="entry name" value="SSD"/>
    <property type="match status" value="1"/>
</dbReference>
<dbReference type="GO" id="GO:0018996">
    <property type="term" value="P:molting cycle, collagen and cuticulin-based cuticle"/>
    <property type="evidence" value="ECO:0007669"/>
    <property type="project" value="TreeGrafter"/>
</dbReference>
<keyword evidence="7" id="KW-0325">Glycoprotein</keyword>
<feature type="transmembrane region" description="Helical" evidence="8">
    <location>
        <begin position="668"/>
        <end position="688"/>
    </location>
</feature>
<dbReference type="SUPFAM" id="SSF82866">
    <property type="entry name" value="Multidrug efflux transporter AcrB transmembrane domain"/>
    <property type="match status" value="2"/>
</dbReference>
<feature type="transmembrane region" description="Helical" evidence="8">
    <location>
        <begin position="459"/>
        <end position="479"/>
    </location>
</feature>
<dbReference type="InterPro" id="IPR000731">
    <property type="entry name" value="SSD"/>
</dbReference>
<evidence type="ECO:0000256" key="8">
    <source>
        <dbReference type="SAM" id="Phobius"/>
    </source>
</evidence>
<feature type="transmembrane region" description="Helical" evidence="8">
    <location>
        <begin position="287"/>
        <end position="309"/>
    </location>
</feature>
<evidence type="ECO:0000256" key="3">
    <source>
        <dbReference type="ARBA" id="ARBA00022475"/>
    </source>
</evidence>
<keyword evidence="5 8" id="KW-1133">Transmembrane helix</keyword>
<dbReference type="InterPro" id="IPR051697">
    <property type="entry name" value="Patched_domain-protein"/>
</dbReference>
<evidence type="ECO:0000256" key="5">
    <source>
        <dbReference type="ARBA" id="ARBA00022989"/>
    </source>
</evidence>
<evidence type="ECO:0000313" key="10">
    <source>
        <dbReference type="EMBL" id="EYC10291.1"/>
    </source>
</evidence>
<comment type="caution">
    <text evidence="10">The sequence shown here is derived from an EMBL/GenBank/DDBJ whole genome shotgun (WGS) entry which is preliminary data.</text>
</comment>
<dbReference type="FunFam" id="1.20.1640.10:FF:000013">
    <property type="entry name" value="PaTched Related family"/>
    <property type="match status" value="1"/>
</dbReference>
<feature type="transmembrane region" description="Helical" evidence="8">
    <location>
        <begin position="315"/>
        <end position="339"/>
    </location>
</feature>
<protein>
    <recommendedName>
        <fullName evidence="9">SSD domain-containing protein</fullName>
    </recommendedName>
</protein>
<sequence>MRLATAKSEEFMKRIFYRLGLSIGYHPWRFIAGLLIFTAFSSVGFIRFHQWNNARQTFTDSDSASHKEARVLEEFLQQNGTLNMIEVMIEARDNGSLLREEHRHQVWDLVYEISNNITVKDSSGRLLTYKDMCDPYCGKNDAFFALLKLYNQNFSRVDITYPTMDLLGKQIFIAANVYGVSVDKKTNVLEEFRTIILRYYMVYTETKPLIAWETKLVNVLYNDPKYNLLRCGAASDNLVGNEVRISLVREMGTKTAPLLSISLAILMIFLMVCSFRYKRRESKPFEALLGGATPLLAGITTVGLVSATGSAFQSIVVSTLFLLLAIGIDDVFIMLAAWHRTEKSLDIPKRIAEMVQVSGCSMTVTSITNLISFGNGVLSSTPVLQTFAIYSVVASIICYLYQLILFPAILTLTAHNEYKKIDDECGNTCLPEELTPIKHAGVFHDRAWKWLARVVGKPWMRILTILVLAVYWAITYYGISIVETDLSVQKLAPPEARIVQFKIRYDEAIKDMQTFAIVVTTPGDLRDARRLTAVKNVIKDYETASYSYGPASTFCFLQPYLDYVTFREGEEEDTDVPFTYVHIPSFLESDSYWKATLRINETACTLNDPECIGSFLFTTGFTTLARYNEMFPLIQEWRQISSKYPELGVYAYTERSTFADQTDVLGDVIWQTLYSEVICMGLSFIVFIPDVVSIAAAMFSLLSVNLGVFGFLSLWGVGIDPVSMAALLMSIGFSVDISAHISYHYYQVKASTPLEKLEDAFLNIGWPTMQGGLSTMFAMMPILFKPCYLGMVFLKTVTLVTIFGLIHGLIVLPVFLSMLTALRRKCSRGNVAPADNDGSDSGSSTFSVQPHRISIKSFTAYKPDQ</sequence>
<reference evidence="11" key="1">
    <citation type="journal article" date="2015" name="Nat. Genet.">
        <title>The genome and transcriptome of the zoonotic hookworm Ancylostoma ceylanicum identify infection-specific gene families.</title>
        <authorList>
            <person name="Schwarz E.M."/>
            <person name="Hu Y."/>
            <person name="Antoshechkin I."/>
            <person name="Miller M.M."/>
            <person name="Sternberg P.W."/>
            <person name="Aroian R.V."/>
        </authorList>
    </citation>
    <scope>NUCLEOTIDE SEQUENCE</scope>
    <source>
        <strain evidence="11">HY135</strain>
    </source>
</reference>
<dbReference type="PANTHER" id="PTHR10796">
    <property type="entry name" value="PATCHED-RELATED"/>
    <property type="match status" value="1"/>
</dbReference>
<proteinExistence type="inferred from homology"/>
<comment type="similarity">
    <text evidence="2">Belongs to the patched family.</text>
</comment>
<accession>A0A016U5R9</accession>
<keyword evidence="3" id="KW-1003">Cell membrane</keyword>
<keyword evidence="4 8" id="KW-0812">Transmembrane</keyword>
<feature type="transmembrane region" description="Helical" evidence="8">
    <location>
        <begin position="387"/>
        <end position="410"/>
    </location>
</feature>
<evidence type="ECO:0000256" key="6">
    <source>
        <dbReference type="ARBA" id="ARBA00023136"/>
    </source>
</evidence>
<feature type="transmembrane region" description="Helical" evidence="8">
    <location>
        <begin position="695"/>
        <end position="716"/>
    </location>
</feature>
<feature type="domain" description="SSD" evidence="9">
    <location>
        <begin position="255"/>
        <end position="412"/>
    </location>
</feature>
<dbReference type="EMBL" id="JARK01001392">
    <property type="protein sequence ID" value="EYC10291.1"/>
    <property type="molecule type" value="Genomic_DNA"/>
</dbReference>
<dbReference type="Gene3D" id="1.20.1640.10">
    <property type="entry name" value="Multidrug efflux transporter AcrB transmembrane domain"/>
    <property type="match status" value="2"/>
</dbReference>
<dbReference type="Pfam" id="PF02460">
    <property type="entry name" value="Patched"/>
    <property type="match status" value="1"/>
</dbReference>
<evidence type="ECO:0000313" key="11">
    <source>
        <dbReference type="Proteomes" id="UP000024635"/>
    </source>
</evidence>
<dbReference type="OrthoDB" id="6510177at2759"/>
<evidence type="ECO:0000256" key="4">
    <source>
        <dbReference type="ARBA" id="ARBA00022692"/>
    </source>
</evidence>
<feature type="transmembrane region" description="Helical" evidence="8">
    <location>
        <begin position="28"/>
        <end position="48"/>
    </location>
</feature>
<dbReference type="GO" id="GO:0005886">
    <property type="term" value="C:plasma membrane"/>
    <property type="evidence" value="ECO:0007669"/>
    <property type="project" value="UniProtKB-SubCell"/>
</dbReference>
<feature type="transmembrane region" description="Helical" evidence="8">
    <location>
        <begin position="722"/>
        <end position="743"/>
    </location>
</feature>
<keyword evidence="6 8" id="KW-0472">Membrane</keyword>
<feature type="transmembrane region" description="Helical" evidence="8">
    <location>
        <begin position="796"/>
        <end position="819"/>
    </location>
</feature>
<keyword evidence="11" id="KW-1185">Reference proteome</keyword>
<evidence type="ECO:0000256" key="7">
    <source>
        <dbReference type="ARBA" id="ARBA00023180"/>
    </source>
</evidence>
<evidence type="ECO:0000256" key="1">
    <source>
        <dbReference type="ARBA" id="ARBA00004651"/>
    </source>
</evidence>
<comment type="subcellular location">
    <subcellularLocation>
        <location evidence="1">Cell membrane</location>
        <topology evidence="1">Multi-pass membrane protein</topology>
    </subcellularLocation>
</comment>
<evidence type="ECO:0000256" key="2">
    <source>
        <dbReference type="ARBA" id="ARBA00005585"/>
    </source>
</evidence>
<evidence type="ECO:0000259" key="9">
    <source>
        <dbReference type="PROSITE" id="PS50156"/>
    </source>
</evidence>
<feature type="transmembrane region" description="Helical" evidence="8">
    <location>
        <begin position="256"/>
        <end position="275"/>
    </location>
</feature>
<organism evidence="10 11">
    <name type="scientific">Ancylostoma ceylanicum</name>
    <dbReference type="NCBI Taxonomy" id="53326"/>
    <lineage>
        <taxon>Eukaryota</taxon>
        <taxon>Metazoa</taxon>
        <taxon>Ecdysozoa</taxon>
        <taxon>Nematoda</taxon>
        <taxon>Chromadorea</taxon>
        <taxon>Rhabditida</taxon>
        <taxon>Rhabditina</taxon>
        <taxon>Rhabditomorpha</taxon>
        <taxon>Strongyloidea</taxon>
        <taxon>Ancylostomatidae</taxon>
        <taxon>Ancylostomatinae</taxon>
        <taxon>Ancylostoma</taxon>
    </lineage>
</organism>
<name>A0A016U5R9_9BILA</name>
<dbReference type="GO" id="GO:0006897">
    <property type="term" value="P:endocytosis"/>
    <property type="evidence" value="ECO:0007669"/>
    <property type="project" value="TreeGrafter"/>
</dbReference>
<feature type="transmembrane region" description="Helical" evidence="8">
    <location>
        <begin position="351"/>
        <end position="375"/>
    </location>
</feature>
<feature type="transmembrane region" description="Helical" evidence="8">
    <location>
        <begin position="764"/>
        <end position="784"/>
    </location>
</feature>
<gene>
    <name evidence="10" type="primary">Acey_s0056.g2663</name>
    <name evidence="10" type="ORF">Y032_0056g2663</name>
</gene>
<dbReference type="PANTHER" id="PTHR10796:SF104">
    <property type="entry name" value="SSD DOMAIN-CONTAINING PROTEIN"/>
    <property type="match status" value="1"/>
</dbReference>
<dbReference type="GO" id="GO:0030659">
    <property type="term" value="C:cytoplasmic vesicle membrane"/>
    <property type="evidence" value="ECO:0007669"/>
    <property type="project" value="TreeGrafter"/>
</dbReference>
<dbReference type="InterPro" id="IPR003392">
    <property type="entry name" value="PTHD_SSD"/>
</dbReference>
<dbReference type="Proteomes" id="UP000024635">
    <property type="component" value="Unassembled WGS sequence"/>
</dbReference>